<dbReference type="GO" id="GO:0098015">
    <property type="term" value="C:virus tail"/>
    <property type="evidence" value="ECO:0007669"/>
    <property type="project" value="UniProtKB-KW"/>
</dbReference>
<dbReference type="Pfam" id="PF13884">
    <property type="entry name" value="Peptidase_S74"/>
    <property type="match status" value="1"/>
</dbReference>
<keyword evidence="7" id="KW-1185">Reference proteome</keyword>
<proteinExistence type="predicted"/>
<dbReference type="InterPro" id="IPR030392">
    <property type="entry name" value="S74_ICA"/>
</dbReference>
<dbReference type="EMBL" id="KC310805">
    <property type="protein sequence ID" value="AGK86674.1"/>
    <property type="molecule type" value="Genomic_DNA"/>
</dbReference>
<sequence>MAETLLFRGGSTADVNDAATTVSSREIVIDTDTNQIVSGPNKKRTIMNGDGITIDPNNVAISTNGQGRLSIDSSGRLLVGTSSIASGGYVVAESAHFLVQGRVGSSTDSGRINIQRGSVPTISNQGIGGIYFTDSSNNGYASIESSSDGTTGTNDYPGRLVFSTTADGASSPTERMRIDSSGTVLIGKTSSNFTVNGCELSSTGGVFTRTAEAITINRQGSDGIAAVLRRSNVTVGSISVTTSATAYNTSSDYRLKENVVPLTGAVDRLKQLPVRRFNFIADPDTTVDGFIAHEAQAVVPECVTGAKDEVDADGNPVYQGIDQSKLVPLLTAALQEAMERIEVLEAKVNALEGN</sequence>
<keyword evidence="3" id="KW-0175">Coiled coil</keyword>
<evidence type="ECO:0000256" key="3">
    <source>
        <dbReference type="SAM" id="Coils"/>
    </source>
</evidence>
<dbReference type="KEGG" id="vg:26646379"/>
<evidence type="ECO:0000256" key="2">
    <source>
        <dbReference type="ARBA" id="ARBA00022732"/>
    </source>
</evidence>
<name>G8EYD3_9CAUD</name>
<feature type="domain" description="Peptidase S74" evidence="4">
    <location>
        <begin position="251"/>
        <end position="348"/>
    </location>
</feature>
<protein>
    <recommendedName>
        <fullName evidence="4">Peptidase S74 domain-containing protein</fullName>
    </recommendedName>
</protein>
<accession>G8EYD3</accession>
<comment type="subcellular location">
    <subcellularLocation>
        <location evidence="1">Virion</location>
    </subcellularLocation>
</comment>
<evidence type="ECO:0000313" key="5">
    <source>
        <dbReference type="EMBL" id="AET72513.1"/>
    </source>
</evidence>
<reference evidence="7" key="2">
    <citation type="submission" date="2012-12" db="EMBL/GenBank/DDBJ databases">
        <title>Genomics of marine cyanopodoviruses.</title>
        <authorList>
            <person name="Huang S."/>
            <person name="Chen F."/>
        </authorList>
    </citation>
    <scope>NUCLEOTIDE SEQUENCE [LARGE SCALE GENOMIC DNA]</scope>
</reference>
<dbReference type="Proteomes" id="UP000030042">
    <property type="component" value="Segment"/>
</dbReference>
<keyword evidence="2" id="KW-1227">Viral tail protein</keyword>
<dbReference type="EMBL" id="JF974300">
    <property type="protein sequence ID" value="AET72513.1"/>
    <property type="molecule type" value="Genomic_DNA"/>
</dbReference>
<evidence type="ECO:0000259" key="4">
    <source>
        <dbReference type="PROSITE" id="PS51688"/>
    </source>
</evidence>
<dbReference type="Proteomes" id="UP000297398">
    <property type="component" value="Segment"/>
</dbReference>
<reference evidence="5 8" key="1">
    <citation type="submission" date="2010-12" db="EMBL/GenBank/DDBJ databases">
        <title>The Genome Sequence of Synechococcus phage S-CBP42.</title>
        <authorList>
            <consortium name="The Broad Institute Genome Sequencing Platform"/>
            <person name="Henn M.R."/>
            <person name="Chen F."/>
            <person name="Wang K."/>
            <person name="Levin J."/>
            <person name="Malboeuf C."/>
            <person name="Casali M."/>
            <person name="Russ C."/>
            <person name="Lennon N."/>
            <person name="Chapman S.B."/>
            <person name="Erlich R."/>
            <person name="Young S.K."/>
            <person name="Yandava C."/>
            <person name="Zeng Q."/>
            <person name="Alvarado L."/>
            <person name="Anderson S."/>
            <person name="Berlin A."/>
            <person name="Chen Z."/>
            <person name="Freedman E."/>
            <person name="Gellesch M."/>
            <person name="Goldberg J."/>
            <person name="Green L."/>
            <person name="Griggs A."/>
            <person name="Gujja S."/>
            <person name="Heilman E.R."/>
            <person name="Heiman D."/>
            <person name="Hollinger A."/>
            <person name="Howarth C."/>
            <person name="Larson L."/>
            <person name="Mehta T."/>
            <person name="Pearson M."/>
            <person name="Roberts A."/>
            <person name="Ryan E."/>
            <person name="Saif S."/>
            <person name="Shea T."/>
            <person name="Shenoy N."/>
            <person name="Sisk P."/>
            <person name="Stolte C."/>
            <person name="Sykes S."/>
            <person name="White J."/>
            <person name="Haas B."/>
            <person name="Nusbaum C."/>
            <person name="Birren B."/>
        </authorList>
    </citation>
    <scope>NUCLEOTIDE SEQUENCE [LARGE SCALE GENOMIC DNA]</scope>
</reference>
<dbReference type="PROSITE" id="PS51688">
    <property type="entry name" value="ICA"/>
    <property type="match status" value="1"/>
</dbReference>
<evidence type="ECO:0000313" key="7">
    <source>
        <dbReference type="Proteomes" id="UP000030042"/>
    </source>
</evidence>
<dbReference type="GeneID" id="26646379"/>
<reference evidence="6 7" key="3">
    <citation type="journal article" date="2015" name="PLoS ONE">
        <title>Comparative Genomic and Phylogenomic Analyses Reveal a Conserved Core Genome Shared by Estuarine and Oceanic Cyanopodoviruses.</title>
        <authorList>
            <person name="Huang S."/>
            <person name="Zhang S."/>
            <person name="Jiao N."/>
            <person name="Chen F."/>
        </authorList>
    </citation>
    <scope>NUCLEOTIDE SEQUENCE [LARGE SCALE GENOMIC DNA]</scope>
</reference>
<feature type="coiled-coil region" evidence="3">
    <location>
        <begin position="327"/>
        <end position="354"/>
    </location>
</feature>
<keyword evidence="2" id="KW-0946">Virion</keyword>
<dbReference type="RefSeq" id="YP_009220207.1">
    <property type="nucleotide sequence ID" value="NC_029031.1"/>
</dbReference>
<evidence type="ECO:0000256" key="1">
    <source>
        <dbReference type="ARBA" id="ARBA00004328"/>
    </source>
</evidence>
<gene>
    <name evidence="6" type="ORF">S-CBP42_0022</name>
    <name evidence="5" type="ORF">SXGG_00013</name>
</gene>
<evidence type="ECO:0000313" key="6">
    <source>
        <dbReference type="EMBL" id="AGK86674.1"/>
    </source>
</evidence>
<organism evidence="5 8">
    <name type="scientific">Synechococcus phage S-CBP42</name>
    <dbReference type="NCBI Taxonomy" id="461711"/>
    <lineage>
        <taxon>Viruses</taxon>
        <taxon>Duplodnaviria</taxon>
        <taxon>Heunggongvirae</taxon>
        <taxon>Uroviricota</taxon>
        <taxon>Caudoviricetes</taxon>
        <taxon>Autographivirales</taxon>
        <taxon>Aegirvirus</taxon>
        <taxon>Aegirvirus SCBP42</taxon>
    </lineage>
</organism>
<dbReference type="OrthoDB" id="22500at10239"/>
<evidence type="ECO:0000313" key="8">
    <source>
        <dbReference type="Proteomes" id="UP000297398"/>
    </source>
</evidence>